<organism evidence="1">
    <name type="scientific">marine sediment metagenome</name>
    <dbReference type="NCBI Taxonomy" id="412755"/>
    <lineage>
        <taxon>unclassified sequences</taxon>
        <taxon>metagenomes</taxon>
        <taxon>ecological metagenomes</taxon>
    </lineage>
</organism>
<gene>
    <name evidence="1" type="ORF">S01H4_46500</name>
</gene>
<dbReference type="EMBL" id="BART01025992">
    <property type="protein sequence ID" value="GAG91757.1"/>
    <property type="molecule type" value="Genomic_DNA"/>
</dbReference>
<name>X1CF75_9ZZZZ</name>
<protein>
    <submittedName>
        <fullName evidence="1">Uncharacterized protein</fullName>
    </submittedName>
</protein>
<sequence>YFKLARIIAIGAAGIGKEISSLEMTAEAAIGLLIVGFPYADQQILNLFADVLGVKNEEIRNPEIFPMGSEIEIIKALVEHIDVKAFFTRLTGLLEMPILKEFLKKTSTSSRNDTAGPTKK</sequence>
<dbReference type="AlphaFoldDB" id="X1CF75"/>
<proteinExistence type="predicted"/>
<reference evidence="1" key="1">
    <citation type="journal article" date="2014" name="Front. Microbiol.">
        <title>High frequency of phylogenetically diverse reductive dehalogenase-homologous genes in deep subseafloor sedimentary metagenomes.</title>
        <authorList>
            <person name="Kawai M."/>
            <person name="Futagami T."/>
            <person name="Toyoda A."/>
            <person name="Takaki Y."/>
            <person name="Nishi S."/>
            <person name="Hori S."/>
            <person name="Arai W."/>
            <person name="Tsubouchi T."/>
            <person name="Morono Y."/>
            <person name="Uchiyama I."/>
            <person name="Ito T."/>
            <person name="Fujiyama A."/>
            <person name="Inagaki F."/>
            <person name="Takami H."/>
        </authorList>
    </citation>
    <scope>NUCLEOTIDE SEQUENCE</scope>
    <source>
        <strain evidence="1">Expedition CK06-06</strain>
    </source>
</reference>
<feature type="non-terminal residue" evidence="1">
    <location>
        <position position="1"/>
    </location>
</feature>
<accession>X1CF75</accession>
<evidence type="ECO:0000313" key="1">
    <source>
        <dbReference type="EMBL" id="GAG91757.1"/>
    </source>
</evidence>
<comment type="caution">
    <text evidence="1">The sequence shown here is derived from an EMBL/GenBank/DDBJ whole genome shotgun (WGS) entry which is preliminary data.</text>
</comment>